<dbReference type="AlphaFoldDB" id="A0A180GEL0"/>
<protein>
    <submittedName>
        <fullName evidence="2 3">Uncharacterized protein</fullName>
    </submittedName>
</protein>
<organism evidence="2">
    <name type="scientific">Puccinia triticina (isolate 1-1 / race 1 (BBBD))</name>
    <name type="common">Brown leaf rust fungus</name>
    <dbReference type="NCBI Taxonomy" id="630390"/>
    <lineage>
        <taxon>Eukaryota</taxon>
        <taxon>Fungi</taxon>
        <taxon>Dikarya</taxon>
        <taxon>Basidiomycota</taxon>
        <taxon>Pucciniomycotina</taxon>
        <taxon>Pucciniomycetes</taxon>
        <taxon>Pucciniales</taxon>
        <taxon>Pucciniaceae</taxon>
        <taxon>Puccinia</taxon>
    </lineage>
</organism>
<evidence type="ECO:0000256" key="1">
    <source>
        <dbReference type="SAM" id="MobiDB-lite"/>
    </source>
</evidence>
<gene>
    <name evidence="2" type="ORF">PTTG_28362</name>
</gene>
<feature type="non-terminal residue" evidence="2">
    <location>
        <position position="1"/>
    </location>
</feature>
<dbReference type="VEuPathDB" id="FungiDB:PTTG_28362"/>
<dbReference type="EMBL" id="ADAS02000103">
    <property type="protein sequence ID" value="OAV90373.1"/>
    <property type="molecule type" value="Genomic_DNA"/>
</dbReference>
<reference evidence="3" key="4">
    <citation type="submission" date="2025-05" db="UniProtKB">
        <authorList>
            <consortium name="EnsemblFungi"/>
        </authorList>
    </citation>
    <scope>IDENTIFICATION</scope>
    <source>
        <strain evidence="3">isolate 1-1 / race 1 (BBBD)</strain>
    </source>
</reference>
<dbReference type="Proteomes" id="UP000005240">
    <property type="component" value="Unassembled WGS sequence"/>
</dbReference>
<keyword evidence="4" id="KW-1185">Reference proteome</keyword>
<reference evidence="2" key="1">
    <citation type="submission" date="2009-11" db="EMBL/GenBank/DDBJ databases">
        <authorList>
            <consortium name="The Broad Institute Genome Sequencing Platform"/>
            <person name="Ward D."/>
            <person name="Feldgarden M."/>
            <person name="Earl A."/>
            <person name="Young S.K."/>
            <person name="Zeng Q."/>
            <person name="Koehrsen M."/>
            <person name="Alvarado L."/>
            <person name="Berlin A."/>
            <person name="Bochicchio J."/>
            <person name="Borenstein D."/>
            <person name="Chapman S.B."/>
            <person name="Chen Z."/>
            <person name="Engels R."/>
            <person name="Freedman E."/>
            <person name="Gellesch M."/>
            <person name="Goldberg J."/>
            <person name="Griggs A."/>
            <person name="Gujja S."/>
            <person name="Heilman E."/>
            <person name="Heiman D."/>
            <person name="Hepburn T."/>
            <person name="Howarth C."/>
            <person name="Jen D."/>
            <person name="Larson L."/>
            <person name="Lewis B."/>
            <person name="Mehta T."/>
            <person name="Park D."/>
            <person name="Pearson M."/>
            <person name="Roberts A."/>
            <person name="Saif S."/>
            <person name="Shea T."/>
            <person name="Shenoy N."/>
            <person name="Sisk P."/>
            <person name="Stolte C."/>
            <person name="Sykes S."/>
            <person name="Thomson T."/>
            <person name="Walk T."/>
            <person name="White J."/>
            <person name="Yandava C."/>
            <person name="Izard J."/>
            <person name="Baranova O.V."/>
            <person name="Blanton J.M."/>
            <person name="Tanner A.C."/>
            <person name="Dewhirst F.E."/>
            <person name="Haas B."/>
            <person name="Nusbaum C."/>
            <person name="Birren B."/>
        </authorList>
    </citation>
    <scope>NUCLEOTIDE SEQUENCE [LARGE SCALE GENOMIC DNA]</scope>
    <source>
        <strain evidence="2">1-1 BBBD Race 1</strain>
    </source>
</reference>
<evidence type="ECO:0000313" key="3">
    <source>
        <dbReference type="EnsemblFungi" id="PTTG_28362-t43_1-p1"/>
    </source>
</evidence>
<sequence length="102" mass="11074">YVRGCFAVSHHHHPRMATLDSLPVDAAEFRSHTLASQVEATPTVKNDARIQFQGGAGQQGMYASRTSDTASGRIRRIARVVHSCTSRSGPSNTIRSSTHQSL</sequence>
<dbReference type="EnsemblFungi" id="PTTG_28362-t43_1">
    <property type="protein sequence ID" value="PTTG_28362-t43_1-p1"/>
    <property type="gene ID" value="PTTG_28362"/>
</dbReference>
<proteinExistence type="predicted"/>
<name>A0A180GEL0_PUCT1</name>
<feature type="region of interest" description="Disordered" evidence="1">
    <location>
        <begin position="83"/>
        <end position="102"/>
    </location>
</feature>
<accession>A0A180GEL0</accession>
<reference evidence="3 4" key="3">
    <citation type="journal article" date="2017" name="G3 (Bethesda)">
        <title>Comparative analysis highlights variable genome content of wheat rusts and divergence of the mating loci.</title>
        <authorList>
            <person name="Cuomo C.A."/>
            <person name="Bakkeren G."/>
            <person name="Khalil H.B."/>
            <person name="Panwar V."/>
            <person name="Joly D."/>
            <person name="Linning R."/>
            <person name="Sakthikumar S."/>
            <person name="Song X."/>
            <person name="Adiconis X."/>
            <person name="Fan L."/>
            <person name="Goldberg J.M."/>
            <person name="Levin J.Z."/>
            <person name="Young S."/>
            <person name="Zeng Q."/>
            <person name="Anikster Y."/>
            <person name="Bruce M."/>
            <person name="Wang M."/>
            <person name="Yin C."/>
            <person name="McCallum B."/>
            <person name="Szabo L.J."/>
            <person name="Hulbert S."/>
            <person name="Chen X."/>
            <person name="Fellers J.P."/>
        </authorList>
    </citation>
    <scope>NUCLEOTIDE SEQUENCE</scope>
    <source>
        <strain evidence="4">Isolate 1-1 / race 1 (BBBD)</strain>
        <strain evidence="3">isolate 1-1 / race 1 (BBBD)</strain>
    </source>
</reference>
<evidence type="ECO:0000313" key="4">
    <source>
        <dbReference type="Proteomes" id="UP000005240"/>
    </source>
</evidence>
<reference evidence="2" key="2">
    <citation type="submission" date="2016-05" db="EMBL/GenBank/DDBJ databases">
        <title>Comparative analysis highlights variable genome content of wheat rusts and divergence of the mating loci.</title>
        <authorList>
            <person name="Cuomo C.A."/>
            <person name="Bakkeren G."/>
            <person name="Szabo L."/>
            <person name="Khalil H."/>
            <person name="Joly D."/>
            <person name="Goldberg J."/>
            <person name="Young S."/>
            <person name="Zeng Q."/>
            <person name="Fellers J."/>
        </authorList>
    </citation>
    <scope>NUCLEOTIDE SEQUENCE [LARGE SCALE GENOMIC DNA]</scope>
    <source>
        <strain evidence="2">1-1 BBBD Race 1</strain>
    </source>
</reference>
<evidence type="ECO:0000313" key="2">
    <source>
        <dbReference type="EMBL" id="OAV90373.1"/>
    </source>
</evidence>